<comment type="caution">
    <text evidence="2">The sequence shown here is derived from an EMBL/GenBank/DDBJ whole genome shotgun (WGS) entry which is preliminary data.</text>
</comment>
<sequence length="165" mass="19082">MTTIIFALTLAKFQRYVRIDAAARRKKNRAKYEQRKEEIEKNLTAVEPLPPVDNLNHIPLYPAGVMRYVHSTPKLSEIQPAKNPGEKGVEQKWKEIEETPKVRDKSDFVEVLESPVARRKSARRKGKKKKTIAKDHPTENSRNRKLEDSDTNEMLLVTSTLIKHL</sequence>
<accession>A0AA36HD51</accession>
<evidence type="ECO:0000313" key="3">
    <source>
        <dbReference type="Proteomes" id="UP001176961"/>
    </source>
</evidence>
<dbReference type="AlphaFoldDB" id="A0AA36HD51"/>
<dbReference type="Proteomes" id="UP001176961">
    <property type="component" value="Unassembled WGS sequence"/>
</dbReference>
<evidence type="ECO:0000313" key="2">
    <source>
        <dbReference type="EMBL" id="CAJ0608492.1"/>
    </source>
</evidence>
<protein>
    <submittedName>
        <fullName evidence="2">Uncharacterized protein</fullName>
    </submittedName>
</protein>
<feature type="compositionally biased region" description="Basic residues" evidence="1">
    <location>
        <begin position="117"/>
        <end position="131"/>
    </location>
</feature>
<proteinExistence type="predicted"/>
<name>A0AA36HD51_CYLNA</name>
<gene>
    <name evidence="2" type="ORF">CYNAS_LOCUS20475</name>
</gene>
<feature type="region of interest" description="Disordered" evidence="1">
    <location>
        <begin position="114"/>
        <end position="152"/>
    </location>
</feature>
<feature type="compositionally biased region" description="Basic and acidic residues" evidence="1">
    <location>
        <begin position="132"/>
        <end position="148"/>
    </location>
</feature>
<evidence type="ECO:0000256" key="1">
    <source>
        <dbReference type="SAM" id="MobiDB-lite"/>
    </source>
</evidence>
<reference evidence="2" key="1">
    <citation type="submission" date="2023-07" db="EMBL/GenBank/DDBJ databases">
        <authorList>
            <consortium name="CYATHOMIX"/>
        </authorList>
    </citation>
    <scope>NUCLEOTIDE SEQUENCE</scope>
    <source>
        <strain evidence="2">N/A</strain>
    </source>
</reference>
<organism evidence="2 3">
    <name type="scientific">Cylicocyclus nassatus</name>
    <name type="common">Nematode worm</name>
    <dbReference type="NCBI Taxonomy" id="53992"/>
    <lineage>
        <taxon>Eukaryota</taxon>
        <taxon>Metazoa</taxon>
        <taxon>Ecdysozoa</taxon>
        <taxon>Nematoda</taxon>
        <taxon>Chromadorea</taxon>
        <taxon>Rhabditida</taxon>
        <taxon>Rhabditina</taxon>
        <taxon>Rhabditomorpha</taxon>
        <taxon>Strongyloidea</taxon>
        <taxon>Strongylidae</taxon>
        <taxon>Cylicocyclus</taxon>
    </lineage>
</organism>
<dbReference type="EMBL" id="CATQJL010000316">
    <property type="protein sequence ID" value="CAJ0608492.1"/>
    <property type="molecule type" value="Genomic_DNA"/>
</dbReference>
<keyword evidence="3" id="KW-1185">Reference proteome</keyword>